<name>A0ABW1QU76_9ACTN</name>
<accession>A0ABW1QU76</accession>
<dbReference type="RefSeq" id="WP_377036159.1">
    <property type="nucleotide sequence ID" value="NZ_JBHSQL010000027.1"/>
</dbReference>
<dbReference type="Pfam" id="PF20597">
    <property type="entry name" value="pAdhesive_15"/>
    <property type="match status" value="1"/>
</dbReference>
<keyword evidence="4" id="KW-0176">Collagen</keyword>
<keyword evidence="2" id="KW-0732">Signal</keyword>
<dbReference type="EMBL" id="JBHSQL010000027">
    <property type="protein sequence ID" value="MFC6151878.1"/>
    <property type="molecule type" value="Genomic_DNA"/>
</dbReference>
<feature type="non-terminal residue" evidence="4">
    <location>
        <position position="395"/>
    </location>
</feature>
<evidence type="ECO:0000313" key="5">
    <source>
        <dbReference type="Proteomes" id="UP001596097"/>
    </source>
</evidence>
<keyword evidence="5" id="KW-1185">Reference proteome</keyword>
<dbReference type="InterPro" id="IPR026588">
    <property type="entry name" value="Choice_anch_A"/>
</dbReference>
<evidence type="ECO:0000256" key="1">
    <source>
        <dbReference type="SAM" id="MobiDB-lite"/>
    </source>
</evidence>
<organism evidence="4 5">
    <name type="scientific">Mumia xiangluensis</name>
    <dbReference type="NCBI Taxonomy" id="1678900"/>
    <lineage>
        <taxon>Bacteria</taxon>
        <taxon>Bacillati</taxon>
        <taxon>Actinomycetota</taxon>
        <taxon>Actinomycetes</taxon>
        <taxon>Propionibacteriales</taxon>
        <taxon>Nocardioidaceae</taxon>
        <taxon>Mumia</taxon>
    </lineage>
</organism>
<feature type="signal peptide" evidence="2">
    <location>
        <begin position="1"/>
        <end position="30"/>
    </location>
</feature>
<evidence type="ECO:0000313" key="4">
    <source>
        <dbReference type="EMBL" id="MFC6151878.1"/>
    </source>
</evidence>
<evidence type="ECO:0000259" key="3">
    <source>
        <dbReference type="Pfam" id="PF20597"/>
    </source>
</evidence>
<proteinExistence type="predicted"/>
<dbReference type="Proteomes" id="UP001596097">
    <property type="component" value="Unassembled WGS sequence"/>
</dbReference>
<feature type="domain" description="Choice-of-anchor A" evidence="3">
    <location>
        <begin position="46"/>
        <end position="350"/>
    </location>
</feature>
<feature type="chain" id="PRO_5045103243" evidence="2">
    <location>
        <begin position="31"/>
        <end position="395"/>
    </location>
</feature>
<sequence length="395" mass="40660">MRTWTLAQLGAVVGAAGITVAALAVSPASAAGGFNPVRIDDDDPANSSFLVFIERDVLLAGGESEGTIALGGDLTFANGYNVMLKPGSGGFRTPTAPGDANPTTLYVGGDVAWSASGESVLRTLDGGFTKIGGTDFTALDTDSNGASVNTRIVRDGGGYESVPRIEGTARQAPESVGRSMGELVDVAGAFPQYRDLSTRMGRCEPTLQPTDANGNRLPSPIPSGSQAYLNLVEGTTNVLDLTADELAGLASFTVRGSTPREGTTLLINVAGESYTGPMPNQAGVSGTNAPWILWNFPEATEVTFSGGDSVEGTLYAPRADLRWRGSQNIEGNVVAKRFEHGSTSARSGGEIHDFPFRGTIDCGEVPTPTPTPTPTATPTPTDPTSTATGPTATAT</sequence>
<gene>
    <name evidence="4" type="ORF">ACFPYK_20915</name>
</gene>
<feature type="compositionally biased region" description="Pro residues" evidence="1">
    <location>
        <begin position="367"/>
        <end position="381"/>
    </location>
</feature>
<comment type="caution">
    <text evidence="4">The sequence shown here is derived from an EMBL/GenBank/DDBJ whole genome shotgun (WGS) entry which is preliminary data.</text>
</comment>
<protein>
    <submittedName>
        <fullName evidence="4">Collagen-binding domain-containing protein</fullName>
    </submittedName>
</protein>
<reference evidence="5" key="1">
    <citation type="journal article" date="2019" name="Int. J. Syst. Evol. Microbiol.">
        <title>The Global Catalogue of Microorganisms (GCM) 10K type strain sequencing project: providing services to taxonomists for standard genome sequencing and annotation.</title>
        <authorList>
            <consortium name="The Broad Institute Genomics Platform"/>
            <consortium name="The Broad Institute Genome Sequencing Center for Infectious Disease"/>
            <person name="Wu L."/>
            <person name="Ma J."/>
        </authorList>
    </citation>
    <scope>NUCLEOTIDE SEQUENCE [LARGE SCALE GENOMIC DNA]</scope>
    <source>
        <strain evidence="5">CGMCC 4.7198</strain>
    </source>
</reference>
<dbReference type="NCBIfam" id="TIGR04215">
    <property type="entry name" value="choice_anch_A"/>
    <property type="match status" value="1"/>
</dbReference>
<evidence type="ECO:0000256" key="2">
    <source>
        <dbReference type="SAM" id="SignalP"/>
    </source>
</evidence>
<feature type="compositionally biased region" description="Low complexity" evidence="1">
    <location>
        <begin position="382"/>
        <end position="395"/>
    </location>
</feature>
<feature type="region of interest" description="Disordered" evidence="1">
    <location>
        <begin position="340"/>
        <end position="395"/>
    </location>
</feature>